<evidence type="ECO:0000259" key="7">
    <source>
        <dbReference type="Pfam" id="PF00482"/>
    </source>
</evidence>
<dbReference type="InterPro" id="IPR056569">
    <property type="entry name" value="ArlJ-like"/>
</dbReference>
<dbReference type="Pfam" id="PF00482">
    <property type="entry name" value="T2SSF"/>
    <property type="match status" value="1"/>
</dbReference>
<keyword evidence="3 6" id="KW-0812">Transmembrane</keyword>
<evidence type="ECO:0000256" key="2">
    <source>
        <dbReference type="ARBA" id="ARBA00022475"/>
    </source>
</evidence>
<organism evidence="8 9">
    <name type="scientific">Infirmifilum lucidum</name>
    <dbReference type="NCBI Taxonomy" id="2776706"/>
    <lineage>
        <taxon>Archaea</taxon>
        <taxon>Thermoproteota</taxon>
        <taxon>Thermoprotei</taxon>
        <taxon>Thermofilales</taxon>
        <taxon>Thermofilaceae</taxon>
        <taxon>Infirmifilum</taxon>
    </lineage>
</organism>
<evidence type="ECO:0000256" key="3">
    <source>
        <dbReference type="ARBA" id="ARBA00022692"/>
    </source>
</evidence>
<reference evidence="8 9" key="1">
    <citation type="submission" date="2020-10" db="EMBL/GenBank/DDBJ databases">
        <title>Thermofilum lucidum 3507LT sp. nov. a novel member of Thermofilaceae family isolated from Chile hot spring, and proposal of description order Thermofilales.</title>
        <authorList>
            <person name="Zayulina K.S."/>
            <person name="Elcheninov A.G."/>
            <person name="Toshchakov S.V."/>
            <person name="Kublanov I.V."/>
        </authorList>
    </citation>
    <scope>NUCLEOTIDE SEQUENCE [LARGE SCALE GENOMIC DNA]</scope>
    <source>
        <strain evidence="8 9">3507LT</strain>
    </source>
</reference>
<keyword evidence="5 6" id="KW-0472">Membrane</keyword>
<evidence type="ECO:0000313" key="9">
    <source>
        <dbReference type="Proteomes" id="UP000594121"/>
    </source>
</evidence>
<dbReference type="EMBL" id="CP062310">
    <property type="protein sequence ID" value="QOJ79554.1"/>
    <property type="molecule type" value="Genomic_DNA"/>
</dbReference>
<evidence type="ECO:0000256" key="6">
    <source>
        <dbReference type="SAM" id="Phobius"/>
    </source>
</evidence>
<dbReference type="InterPro" id="IPR018076">
    <property type="entry name" value="T2SS_GspF_dom"/>
</dbReference>
<name>A0A7L9FKT4_9CREN</name>
<dbReference type="Gene3D" id="1.20.81.30">
    <property type="entry name" value="Type II secretion system (T2SS), domain F"/>
    <property type="match status" value="1"/>
</dbReference>
<dbReference type="AlphaFoldDB" id="A0A7L9FKT4"/>
<dbReference type="PANTHER" id="PTHR35402">
    <property type="entry name" value="INTEGRAL MEMBRANE PROTEIN-RELATED"/>
    <property type="match status" value="1"/>
</dbReference>
<feature type="transmembrane region" description="Helical" evidence="6">
    <location>
        <begin position="201"/>
        <end position="222"/>
    </location>
</feature>
<keyword evidence="4 6" id="KW-1133">Transmembrane helix</keyword>
<proteinExistence type="predicted"/>
<evidence type="ECO:0000256" key="4">
    <source>
        <dbReference type="ARBA" id="ARBA00022989"/>
    </source>
</evidence>
<dbReference type="InterPro" id="IPR042094">
    <property type="entry name" value="T2SS_GspF_sf"/>
</dbReference>
<feature type="transmembrane region" description="Helical" evidence="6">
    <location>
        <begin position="274"/>
        <end position="295"/>
    </location>
</feature>
<gene>
    <name evidence="8" type="ORF">IG193_03600</name>
</gene>
<dbReference type="KEGG" id="thel:IG193_03600"/>
<feature type="transmembrane region" description="Helical" evidence="6">
    <location>
        <begin position="242"/>
        <end position="262"/>
    </location>
</feature>
<dbReference type="GO" id="GO:0005886">
    <property type="term" value="C:plasma membrane"/>
    <property type="evidence" value="ECO:0007669"/>
    <property type="project" value="UniProtKB-SubCell"/>
</dbReference>
<evidence type="ECO:0000256" key="1">
    <source>
        <dbReference type="ARBA" id="ARBA00004651"/>
    </source>
</evidence>
<dbReference type="RefSeq" id="WP_192819526.1">
    <property type="nucleotide sequence ID" value="NZ_CP062310.1"/>
</dbReference>
<keyword evidence="2" id="KW-1003">Cell membrane</keyword>
<sequence length="303" mass="32596">MPYLQLDSRRLFLLFSLGLALASIPVLLVLTGLRGELLSSLKVVGGALVIVTSTRVNVLLLASIVLLFLPYAVVDSLNRLYVARITQVLPHFFKSLAEAVRSGLTFHGALRSVTETMPGSLSAEVKRALVHVELGEPLGQALRRIPERIRDANVEKAVTILITANESGGRVIDVLESAAEIFAALRSYDEEKSTTINPHVITVYASTIIYLVLALTILYVFVIPLGAIQRTGGFFGALDPRLYETIMLYSGAMTAFSGGLIAGKLKHGRASAGLIHSALQLSIVSAGFLLAEAYLTPLTLMKP</sequence>
<comment type="subcellular location">
    <subcellularLocation>
        <location evidence="1">Cell membrane</location>
        <topology evidence="1">Multi-pass membrane protein</topology>
    </subcellularLocation>
</comment>
<protein>
    <submittedName>
        <fullName evidence="8">Type II secretion system F family protein</fullName>
    </submittedName>
</protein>
<dbReference type="Proteomes" id="UP000594121">
    <property type="component" value="Chromosome"/>
</dbReference>
<accession>A0A7L9FKT4</accession>
<feature type="transmembrane region" description="Helical" evidence="6">
    <location>
        <begin position="12"/>
        <end position="33"/>
    </location>
</feature>
<feature type="domain" description="Type II secretion system protein GspF" evidence="7">
    <location>
        <begin position="92"/>
        <end position="217"/>
    </location>
</feature>
<keyword evidence="9" id="KW-1185">Reference proteome</keyword>
<evidence type="ECO:0000313" key="8">
    <source>
        <dbReference type="EMBL" id="QOJ79554.1"/>
    </source>
</evidence>
<evidence type="ECO:0000256" key="5">
    <source>
        <dbReference type="ARBA" id="ARBA00023136"/>
    </source>
</evidence>
<dbReference type="PANTHER" id="PTHR35402:SF1">
    <property type="entry name" value="TYPE II SECRETION SYSTEM PROTEIN GSPF DOMAIN-CONTAINING PROTEIN"/>
    <property type="match status" value="1"/>
</dbReference>
<dbReference type="InParanoid" id="A0A7L9FKT4"/>
<feature type="transmembrane region" description="Helical" evidence="6">
    <location>
        <begin position="45"/>
        <end position="74"/>
    </location>
</feature>
<dbReference type="GeneID" id="59148950"/>